<dbReference type="OrthoDB" id="159299at2759"/>
<feature type="region of interest" description="Disordered" evidence="1">
    <location>
        <begin position="1"/>
        <end position="24"/>
    </location>
</feature>
<keyword evidence="3" id="KW-1185">Reference proteome</keyword>
<evidence type="ECO:0000256" key="1">
    <source>
        <dbReference type="SAM" id="MobiDB-lite"/>
    </source>
</evidence>
<protein>
    <submittedName>
        <fullName evidence="2">Uncharacterized protein</fullName>
    </submittedName>
</protein>
<dbReference type="AlphaFoldDB" id="A0A8T3AY15"/>
<evidence type="ECO:0000313" key="2">
    <source>
        <dbReference type="EMBL" id="KAI0501027.1"/>
    </source>
</evidence>
<dbReference type="Proteomes" id="UP000829196">
    <property type="component" value="Unassembled WGS sequence"/>
</dbReference>
<feature type="region of interest" description="Disordered" evidence="1">
    <location>
        <begin position="91"/>
        <end position="116"/>
    </location>
</feature>
<organism evidence="2 3">
    <name type="scientific">Dendrobium nobile</name>
    <name type="common">Orchid</name>
    <dbReference type="NCBI Taxonomy" id="94219"/>
    <lineage>
        <taxon>Eukaryota</taxon>
        <taxon>Viridiplantae</taxon>
        <taxon>Streptophyta</taxon>
        <taxon>Embryophyta</taxon>
        <taxon>Tracheophyta</taxon>
        <taxon>Spermatophyta</taxon>
        <taxon>Magnoliopsida</taxon>
        <taxon>Liliopsida</taxon>
        <taxon>Asparagales</taxon>
        <taxon>Orchidaceae</taxon>
        <taxon>Epidendroideae</taxon>
        <taxon>Malaxideae</taxon>
        <taxon>Dendrobiinae</taxon>
        <taxon>Dendrobium</taxon>
    </lineage>
</organism>
<gene>
    <name evidence="2" type="ORF">KFK09_019245</name>
</gene>
<sequence length="116" mass="13510">MEDSRVLGYGSGDNSGNRQQPGRRIYDPYKDLQIPYRAIYDLPTMPEFLFQEESLAQRRSWGENLTYFTGIGYLSGWRRLCRSLQGPPICRAGGNRKAPHQPRPQFFRSGRPEIWQ</sequence>
<name>A0A8T3AY15_DENNO</name>
<reference evidence="2" key="1">
    <citation type="journal article" date="2022" name="Front. Genet.">
        <title>Chromosome-Scale Assembly of the Dendrobium nobile Genome Provides Insights Into the Molecular Mechanism of the Biosynthesis of the Medicinal Active Ingredient of Dendrobium.</title>
        <authorList>
            <person name="Xu Q."/>
            <person name="Niu S.-C."/>
            <person name="Li K.-L."/>
            <person name="Zheng P.-J."/>
            <person name="Zhang X.-J."/>
            <person name="Jia Y."/>
            <person name="Liu Y."/>
            <person name="Niu Y.-X."/>
            <person name="Yu L.-H."/>
            <person name="Chen D.-F."/>
            <person name="Zhang G.-Q."/>
        </authorList>
    </citation>
    <scope>NUCLEOTIDE SEQUENCE</scope>
    <source>
        <tissue evidence="2">Leaf</tissue>
    </source>
</reference>
<comment type="caution">
    <text evidence="2">The sequence shown here is derived from an EMBL/GenBank/DDBJ whole genome shotgun (WGS) entry which is preliminary data.</text>
</comment>
<proteinExistence type="predicted"/>
<dbReference type="EMBL" id="JAGYWB010000013">
    <property type="protein sequence ID" value="KAI0501027.1"/>
    <property type="molecule type" value="Genomic_DNA"/>
</dbReference>
<accession>A0A8T3AY15</accession>
<evidence type="ECO:0000313" key="3">
    <source>
        <dbReference type="Proteomes" id="UP000829196"/>
    </source>
</evidence>